<proteinExistence type="predicted"/>
<dbReference type="OrthoDB" id="9810895at2"/>
<name>A0A5B8L274_9HYPH</name>
<keyword evidence="3" id="KW-1185">Reference proteome</keyword>
<gene>
    <name evidence="2" type="ORF">FQ775_16205</name>
</gene>
<dbReference type="AlphaFoldDB" id="A0A5B8L274"/>
<feature type="signal peptide" evidence="1">
    <location>
        <begin position="1"/>
        <end position="20"/>
    </location>
</feature>
<keyword evidence="1" id="KW-0732">Signal</keyword>
<evidence type="ECO:0000256" key="1">
    <source>
        <dbReference type="SAM" id="SignalP"/>
    </source>
</evidence>
<sequence length="111" mass="11756">MLTKAIRGAAALLISSVALMPAQGWTQILPRGPCGDRDSIVEWLDERHGESQSGFGLAGDRALLELFTSVEGTWTILLSGTTGRSCLMAAGTSWTDVEPPIEDTAQPAGDR</sequence>
<accession>A0A5B8L274</accession>
<dbReference type="EMBL" id="CP042301">
    <property type="protein sequence ID" value="QDZ01792.1"/>
    <property type="molecule type" value="Genomic_DNA"/>
</dbReference>
<evidence type="ECO:0000313" key="3">
    <source>
        <dbReference type="Proteomes" id="UP000321389"/>
    </source>
</evidence>
<evidence type="ECO:0000313" key="2">
    <source>
        <dbReference type="EMBL" id="QDZ01792.1"/>
    </source>
</evidence>
<reference evidence="2" key="1">
    <citation type="submission" date="2020-04" db="EMBL/GenBank/DDBJ databases">
        <title>Nitratireductor sp. nov. isolated from mangrove soil.</title>
        <authorList>
            <person name="Ye Y."/>
        </authorList>
    </citation>
    <scope>NUCLEOTIDE SEQUENCE</scope>
    <source>
        <strain evidence="2">SY7</strain>
    </source>
</reference>
<organism evidence="2 3">
    <name type="scientific">Nitratireductor mangrovi</name>
    <dbReference type="NCBI Taxonomy" id="2599600"/>
    <lineage>
        <taxon>Bacteria</taxon>
        <taxon>Pseudomonadati</taxon>
        <taxon>Pseudomonadota</taxon>
        <taxon>Alphaproteobacteria</taxon>
        <taxon>Hyphomicrobiales</taxon>
        <taxon>Phyllobacteriaceae</taxon>
        <taxon>Nitratireductor</taxon>
    </lineage>
</organism>
<dbReference type="RefSeq" id="WP_146300433.1">
    <property type="nucleotide sequence ID" value="NZ_CP042301.2"/>
</dbReference>
<dbReference type="KEGG" id="niy:FQ775_16205"/>
<protein>
    <submittedName>
        <fullName evidence="2">Uncharacterized protein</fullName>
    </submittedName>
</protein>
<dbReference type="Proteomes" id="UP000321389">
    <property type="component" value="Chromosome"/>
</dbReference>
<feature type="chain" id="PRO_5022773238" evidence="1">
    <location>
        <begin position="21"/>
        <end position="111"/>
    </location>
</feature>